<gene>
    <name evidence="2" type="ORF">DW099_02465</name>
</gene>
<sequence>MTGRKDEALCRVLSIRAFETDAPSFSFFCLFLADFLIIVNQCAFICKFLFTACAFQEFSAYKFPLFSIQGVCRF</sequence>
<proteinExistence type="predicted"/>
<keyword evidence="1" id="KW-1133">Transmembrane helix</keyword>
<keyword evidence="1" id="KW-0472">Membrane</keyword>
<organism evidence="2 3">
    <name type="scientific">Emergencia timonensis</name>
    <dbReference type="NCBI Taxonomy" id="1776384"/>
    <lineage>
        <taxon>Bacteria</taxon>
        <taxon>Bacillati</taxon>
        <taxon>Bacillota</taxon>
        <taxon>Clostridia</taxon>
        <taxon>Peptostreptococcales</taxon>
        <taxon>Anaerovoracaceae</taxon>
        <taxon>Emergencia</taxon>
    </lineage>
</organism>
<dbReference type="EMBL" id="QRMS01000001">
    <property type="protein sequence ID" value="RHJ89457.1"/>
    <property type="molecule type" value="Genomic_DNA"/>
</dbReference>
<keyword evidence="1" id="KW-0812">Transmembrane</keyword>
<protein>
    <submittedName>
        <fullName evidence="2">Uncharacterized protein</fullName>
    </submittedName>
</protein>
<keyword evidence="3" id="KW-1185">Reference proteome</keyword>
<dbReference type="AlphaFoldDB" id="A0A415E6P3"/>
<evidence type="ECO:0000313" key="3">
    <source>
        <dbReference type="Proteomes" id="UP000284841"/>
    </source>
</evidence>
<evidence type="ECO:0000313" key="2">
    <source>
        <dbReference type="EMBL" id="RHJ89457.1"/>
    </source>
</evidence>
<dbReference type="Proteomes" id="UP000284841">
    <property type="component" value="Unassembled WGS sequence"/>
</dbReference>
<comment type="caution">
    <text evidence="2">The sequence shown here is derived from an EMBL/GenBank/DDBJ whole genome shotgun (WGS) entry which is preliminary data.</text>
</comment>
<reference evidence="2 3" key="1">
    <citation type="submission" date="2018-08" db="EMBL/GenBank/DDBJ databases">
        <title>A genome reference for cultivated species of the human gut microbiota.</title>
        <authorList>
            <person name="Zou Y."/>
            <person name="Xue W."/>
            <person name="Luo G."/>
        </authorList>
    </citation>
    <scope>NUCLEOTIDE SEQUENCE [LARGE SCALE GENOMIC DNA]</scope>
    <source>
        <strain evidence="2 3">AM07-24</strain>
    </source>
</reference>
<evidence type="ECO:0000256" key="1">
    <source>
        <dbReference type="SAM" id="Phobius"/>
    </source>
</evidence>
<feature type="transmembrane region" description="Helical" evidence="1">
    <location>
        <begin position="25"/>
        <end position="50"/>
    </location>
</feature>
<accession>A0A415E6P3</accession>
<name>A0A415E6P3_9FIRM</name>